<dbReference type="RefSeq" id="WP_012509257.1">
    <property type="nucleotide sequence ID" value="NC_011060.1"/>
</dbReference>
<dbReference type="KEGG" id="pph:Ppha_2623"/>
<dbReference type="STRING" id="324925.Ppha_2623"/>
<reference evidence="1 2" key="1">
    <citation type="submission" date="2008-06" db="EMBL/GenBank/DDBJ databases">
        <title>Complete sequence of Pelodictyon phaeoclathratiforme BU-1.</title>
        <authorList>
            <consortium name="US DOE Joint Genome Institute"/>
            <person name="Lucas S."/>
            <person name="Copeland A."/>
            <person name="Lapidus A."/>
            <person name="Glavina del Rio T."/>
            <person name="Dalin E."/>
            <person name="Tice H."/>
            <person name="Bruce D."/>
            <person name="Goodwin L."/>
            <person name="Pitluck S."/>
            <person name="Schmutz J."/>
            <person name="Larimer F."/>
            <person name="Land M."/>
            <person name="Hauser L."/>
            <person name="Kyrpides N."/>
            <person name="Mikhailova N."/>
            <person name="Liu Z."/>
            <person name="Li T."/>
            <person name="Zhao F."/>
            <person name="Overmann J."/>
            <person name="Bryant D.A."/>
            <person name="Richardson P."/>
        </authorList>
    </citation>
    <scope>NUCLEOTIDE SEQUENCE [LARGE SCALE GENOMIC DNA]</scope>
    <source>
        <strain evidence="2">DSM 5477 / BU-1</strain>
    </source>
</reference>
<keyword evidence="2" id="KW-1185">Reference proteome</keyword>
<evidence type="ECO:0000313" key="1">
    <source>
        <dbReference type="EMBL" id="ACF44784.1"/>
    </source>
</evidence>
<dbReference type="HOGENOM" id="CLU_3203178_0_0_10"/>
<organism evidence="1 2">
    <name type="scientific">Pelodictyon phaeoclathratiforme (strain DSM 5477 / BU-1)</name>
    <dbReference type="NCBI Taxonomy" id="324925"/>
    <lineage>
        <taxon>Bacteria</taxon>
        <taxon>Pseudomonadati</taxon>
        <taxon>Chlorobiota</taxon>
        <taxon>Chlorobiia</taxon>
        <taxon>Chlorobiales</taxon>
        <taxon>Chlorobiaceae</taxon>
        <taxon>Chlorobium/Pelodictyon group</taxon>
        <taxon>Pelodictyon</taxon>
    </lineage>
</organism>
<dbReference type="Proteomes" id="UP000002724">
    <property type="component" value="Chromosome"/>
</dbReference>
<dbReference type="AlphaFoldDB" id="B4SFV7"/>
<dbReference type="EMBL" id="CP001110">
    <property type="protein sequence ID" value="ACF44784.1"/>
    <property type="molecule type" value="Genomic_DNA"/>
</dbReference>
<gene>
    <name evidence="1" type="ordered locus">Ppha_2623</name>
</gene>
<accession>B4SFV7</accession>
<proteinExistence type="predicted"/>
<evidence type="ECO:0000313" key="2">
    <source>
        <dbReference type="Proteomes" id="UP000002724"/>
    </source>
</evidence>
<name>B4SFV7_PELPB</name>
<sequence length="45" mass="5103">MLTNTLGYPRIGASRGMIFMFGAFPERYALLGWQLSFCVQMALSR</sequence>
<protein>
    <submittedName>
        <fullName evidence="1">Uncharacterized protein</fullName>
    </submittedName>
</protein>